<feature type="domain" description="Response regulatory" evidence="2">
    <location>
        <begin position="184"/>
        <end position="313"/>
    </location>
</feature>
<dbReference type="EMBL" id="CP003220">
    <property type="protein sequence ID" value="EGB16177.1"/>
    <property type="molecule type" value="Genomic_DNA"/>
</dbReference>
<evidence type="ECO:0000256" key="1">
    <source>
        <dbReference type="PROSITE-ProRule" id="PRU00169"/>
    </source>
</evidence>
<keyword evidence="1" id="KW-0597">Phosphoprotein</keyword>
<dbReference type="PROSITE" id="PS50110">
    <property type="entry name" value="RESPONSE_REGULATORY"/>
    <property type="match status" value="1"/>
</dbReference>
<dbReference type="SUPFAM" id="SSF50341">
    <property type="entry name" value="CheW-like"/>
    <property type="match status" value="1"/>
</dbReference>
<dbReference type="SMART" id="SM00260">
    <property type="entry name" value="CheW"/>
    <property type="match status" value="1"/>
</dbReference>
<dbReference type="eggNOG" id="COG0835">
    <property type="taxonomic scope" value="Bacteria"/>
</dbReference>
<accession>F0JJS8</accession>
<organism evidence="4 5">
    <name type="scientific">Pseudodesulfovibrio mercurii</name>
    <dbReference type="NCBI Taxonomy" id="641491"/>
    <lineage>
        <taxon>Bacteria</taxon>
        <taxon>Pseudomonadati</taxon>
        <taxon>Thermodesulfobacteriota</taxon>
        <taxon>Desulfovibrionia</taxon>
        <taxon>Desulfovibrionales</taxon>
        <taxon>Desulfovibrionaceae</taxon>
    </lineage>
</organism>
<dbReference type="GO" id="GO:0006935">
    <property type="term" value="P:chemotaxis"/>
    <property type="evidence" value="ECO:0007669"/>
    <property type="project" value="InterPro"/>
</dbReference>
<dbReference type="Gene3D" id="3.40.50.2300">
    <property type="match status" value="1"/>
</dbReference>
<dbReference type="InterPro" id="IPR001789">
    <property type="entry name" value="Sig_transdc_resp-reg_receiver"/>
</dbReference>
<evidence type="ECO:0000259" key="2">
    <source>
        <dbReference type="PROSITE" id="PS50110"/>
    </source>
</evidence>
<dbReference type="SMR" id="F0JJS8"/>
<dbReference type="InterPro" id="IPR036061">
    <property type="entry name" value="CheW-like_dom_sf"/>
</dbReference>
<evidence type="ECO:0000313" key="5">
    <source>
        <dbReference type="Proteomes" id="UP000007845"/>
    </source>
</evidence>
<reference evidence="4 5" key="1">
    <citation type="journal article" date="2011" name="J. Bacteriol.">
        <title>Genome sequence of the mercury-methylating strain Desulfovibrio desulfuricans ND132.</title>
        <authorList>
            <person name="Brown S.D."/>
            <person name="Gilmour C.C."/>
            <person name="Kucken A.M."/>
            <person name="Wall J.D."/>
            <person name="Elias D.A."/>
            <person name="Brandt C.C."/>
            <person name="Podar M."/>
            <person name="Chertkov O."/>
            <person name="Held B."/>
            <person name="Bruce D.C."/>
            <person name="Detter J.C."/>
            <person name="Tapia R."/>
            <person name="Han C.S."/>
            <person name="Goodwin L.A."/>
            <person name="Cheng J.F."/>
            <person name="Pitluck S."/>
            <person name="Woyke T."/>
            <person name="Mikhailova N."/>
            <person name="Ivanova N.N."/>
            <person name="Han J."/>
            <person name="Lucas S."/>
            <person name="Lapidus A.L."/>
            <person name="Land M.L."/>
            <person name="Hauser L.J."/>
            <person name="Palumbo A.V."/>
        </authorList>
    </citation>
    <scope>NUCLEOTIDE SEQUENCE [LARGE SCALE GENOMIC DNA]</scope>
    <source>
        <strain evidence="4 5">ND132</strain>
    </source>
</reference>
<feature type="domain" description="CheW-like" evidence="3">
    <location>
        <begin position="14"/>
        <end position="162"/>
    </location>
</feature>
<dbReference type="InterPro" id="IPR024181">
    <property type="entry name" value="Chemotax_regulator_CheV"/>
</dbReference>
<dbReference type="GO" id="GO:0000160">
    <property type="term" value="P:phosphorelay signal transduction system"/>
    <property type="evidence" value="ECO:0007669"/>
    <property type="project" value="InterPro"/>
</dbReference>
<dbReference type="Gene3D" id="2.30.30.40">
    <property type="entry name" value="SH3 Domains"/>
    <property type="match status" value="1"/>
</dbReference>
<evidence type="ECO:0000259" key="3">
    <source>
        <dbReference type="PROSITE" id="PS50851"/>
    </source>
</evidence>
<dbReference type="HOGENOM" id="CLU_048995_0_1_7"/>
<dbReference type="OrthoDB" id="9806105at2"/>
<dbReference type="Gene3D" id="2.40.50.180">
    <property type="entry name" value="CheA-289, Domain 4"/>
    <property type="match status" value="1"/>
</dbReference>
<keyword evidence="5" id="KW-1185">Reference proteome</keyword>
<proteinExistence type="predicted"/>
<dbReference type="Pfam" id="PF01584">
    <property type="entry name" value="CheW"/>
    <property type="match status" value="1"/>
</dbReference>
<dbReference type="SUPFAM" id="SSF52172">
    <property type="entry name" value="CheY-like"/>
    <property type="match status" value="1"/>
</dbReference>
<dbReference type="Pfam" id="PF00072">
    <property type="entry name" value="Response_reg"/>
    <property type="match status" value="1"/>
</dbReference>
<sequence>MSETKILLESGTNELEIVEFYLDESRPGGDYRGYYGINVAKVLEIIQMPELTEMPEASHPAVLGAFNLRSEIIPLIDLAGWLRKKRTEKEPPKVIVTEFNRTKSAFLVSGVTRIHRIGWQEVEAPNNYVSSLTVNSITGVVKIAGRITFILDMEKICMDLNPGVEPDLEPAEAVRETVAHRNYRVLLADDSTMARKMIANILTTAGFKVHAEENGELALQYLLKAKARSRAEGMPLAHYVNLVVTDIEMPSMDGHSLTRRIKEDTDLRHLPVILCSSIITATLHHKGIAVGADAQISKAELGELAPRALKLLEAQAD</sequence>
<dbReference type="InterPro" id="IPR002545">
    <property type="entry name" value="CheW-lke_dom"/>
</dbReference>
<dbReference type="RefSeq" id="WP_014323601.1">
    <property type="nucleotide sequence ID" value="NC_016803.1"/>
</dbReference>
<gene>
    <name evidence="4" type="ORF">DND132_2974</name>
</gene>
<dbReference type="InterPro" id="IPR011006">
    <property type="entry name" value="CheY-like_superfamily"/>
</dbReference>
<dbReference type="SMART" id="SM00448">
    <property type="entry name" value="REC"/>
    <property type="match status" value="1"/>
</dbReference>
<dbReference type="Proteomes" id="UP000007845">
    <property type="component" value="Chromosome"/>
</dbReference>
<dbReference type="PIRSF" id="PIRSF002867">
    <property type="entry name" value="CheV"/>
    <property type="match status" value="1"/>
</dbReference>
<feature type="modified residue" description="4-aspartylphosphate" evidence="1">
    <location>
        <position position="246"/>
    </location>
</feature>
<dbReference type="eggNOG" id="COG0784">
    <property type="taxonomic scope" value="Bacteria"/>
</dbReference>
<name>F0JJS8_9BACT</name>
<dbReference type="PANTHER" id="PTHR47233">
    <property type="entry name" value="CHEMOTAXIS PROTEIN CHEV"/>
    <property type="match status" value="1"/>
</dbReference>
<dbReference type="PANTHER" id="PTHR47233:SF3">
    <property type="entry name" value="CHEMOTAXIS PROTEIN CHEV"/>
    <property type="match status" value="1"/>
</dbReference>
<dbReference type="PROSITE" id="PS50851">
    <property type="entry name" value="CHEW"/>
    <property type="match status" value="1"/>
</dbReference>
<dbReference type="AlphaFoldDB" id="F0JJS8"/>
<dbReference type="STRING" id="641491.DND132_2974"/>
<evidence type="ECO:0000313" key="4">
    <source>
        <dbReference type="EMBL" id="EGB16177.1"/>
    </source>
</evidence>
<dbReference type="KEGG" id="ddn:DND132_2974"/>
<protein>
    <submittedName>
        <fullName evidence="4">Response regulator receiver modulated CheW protein</fullName>
    </submittedName>
</protein>